<organism evidence="6 7">
    <name type="scientific">Ditylenchus dipsaci</name>
    <dbReference type="NCBI Taxonomy" id="166011"/>
    <lineage>
        <taxon>Eukaryota</taxon>
        <taxon>Metazoa</taxon>
        <taxon>Ecdysozoa</taxon>
        <taxon>Nematoda</taxon>
        <taxon>Chromadorea</taxon>
        <taxon>Rhabditida</taxon>
        <taxon>Tylenchina</taxon>
        <taxon>Tylenchomorpha</taxon>
        <taxon>Sphaerularioidea</taxon>
        <taxon>Anguinidae</taxon>
        <taxon>Anguininae</taxon>
        <taxon>Ditylenchus</taxon>
    </lineage>
</organism>
<dbReference type="SMART" id="SM00320">
    <property type="entry name" value="WD40"/>
    <property type="match status" value="3"/>
</dbReference>
<evidence type="ECO:0000256" key="5">
    <source>
        <dbReference type="SAM" id="MobiDB-lite"/>
    </source>
</evidence>
<dbReference type="InterPro" id="IPR015943">
    <property type="entry name" value="WD40/YVTN_repeat-like_dom_sf"/>
</dbReference>
<dbReference type="GO" id="GO:0006406">
    <property type="term" value="P:mRNA export from nucleus"/>
    <property type="evidence" value="ECO:0007669"/>
    <property type="project" value="InterPro"/>
</dbReference>
<evidence type="ECO:0000313" key="7">
    <source>
        <dbReference type="WBParaSite" id="jg13414"/>
    </source>
</evidence>
<evidence type="ECO:0000256" key="4">
    <source>
        <dbReference type="PROSITE-ProRule" id="PRU00221"/>
    </source>
</evidence>
<sequence>MVKDQEPKEPQKEIKDSLGFDDSFRNPSVSSEFFKRKDRSRPYESQEAVGVRCLSWNKNGSYLACGADNRVISVGVVDPRSTRLKQTLVISDHDDGVEAVEFSKHDENVLASCSSDKTVRIFDVRAPKSGTKIPTKESNLFLSWSNCGNFITYGDKGDTVSILEIRTNKVLESATFKEEINEFIVHPNGEFLFLTTDHGKLEIISLPKLKRIRTIQGSPSTTILLFEHCNVPNECFLTIGGSDACSSIWDLRDMICINTITRLDYPVRTVSYSHCGNLIASGSEDRVIDIAWATTGEKVAEVAIQSECFDVAWNPHLYLLAYATGASAEGLRERDRADSSTVKIFGYSS</sequence>
<keyword evidence="1 4" id="KW-0853">WD repeat</keyword>
<dbReference type="InterPro" id="IPR001680">
    <property type="entry name" value="WD40_rpt"/>
</dbReference>
<comment type="similarity">
    <text evidence="3">Belongs to the THOC3 family.</text>
</comment>
<dbReference type="InterPro" id="IPR040132">
    <property type="entry name" value="Tex1/THOC3"/>
</dbReference>
<dbReference type="PROSITE" id="PS50082">
    <property type="entry name" value="WD_REPEATS_2"/>
    <property type="match status" value="1"/>
</dbReference>
<feature type="region of interest" description="Disordered" evidence="5">
    <location>
        <begin position="1"/>
        <end position="23"/>
    </location>
</feature>
<keyword evidence="2" id="KW-0677">Repeat</keyword>
<evidence type="ECO:0000313" key="6">
    <source>
        <dbReference type="Proteomes" id="UP000887574"/>
    </source>
</evidence>
<dbReference type="Proteomes" id="UP000887574">
    <property type="component" value="Unplaced"/>
</dbReference>
<dbReference type="Gene3D" id="2.130.10.10">
    <property type="entry name" value="YVTN repeat-like/Quinoprotein amine dehydrogenase"/>
    <property type="match status" value="2"/>
</dbReference>
<dbReference type="PANTHER" id="PTHR22839">
    <property type="entry name" value="THO COMPLEX SUBUNIT 3 THO3"/>
    <property type="match status" value="1"/>
</dbReference>
<keyword evidence="6" id="KW-1185">Reference proteome</keyword>
<dbReference type="GO" id="GO:0000445">
    <property type="term" value="C:THO complex part of transcription export complex"/>
    <property type="evidence" value="ECO:0007669"/>
    <property type="project" value="TreeGrafter"/>
</dbReference>
<dbReference type="Pfam" id="PF00400">
    <property type="entry name" value="WD40"/>
    <property type="match status" value="3"/>
</dbReference>
<dbReference type="InterPro" id="IPR036322">
    <property type="entry name" value="WD40_repeat_dom_sf"/>
</dbReference>
<feature type="repeat" description="WD" evidence="4">
    <location>
        <begin position="90"/>
        <end position="132"/>
    </location>
</feature>
<accession>A0A915CWJ5</accession>
<dbReference type="PROSITE" id="PS50294">
    <property type="entry name" value="WD_REPEATS_REGION"/>
    <property type="match status" value="1"/>
</dbReference>
<proteinExistence type="inferred from homology"/>
<evidence type="ECO:0000256" key="3">
    <source>
        <dbReference type="ARBA" id="ARBA00046343"/>
    </source>
</evidence>
<dbReference type="WBParaSite" id="jg13414">
    <property type="protein sequence ID" value="jg13414"/>
    <property type="gene ID" value="jg13414"/>
</dbReference>
<dbReference type="PANTHER" id="PTHR22839:SF0">
    <property type="entry name" value="THO COMPLEX SUBUNIT 3"/>
    <property type="match status" value="1"/>
</dbReference>
<protein>
    <submittedName>
        <fullName evidence="7">THO complex subunit 3</fullName>
    </submittedName>
</protein>
<name>A0A915CWJ5_9BILA</name>
<evidence type="ECO:0000256" key="2">
    <source>
        <dbReference type="ARBA" id="ARBA00022737"/>
    </source>
</evidence>
<dbReference type="SUPFAM" id="SSF50978">
    <property type="entry name" value="WD40 repeat-like"/>
    <property type="match status" value="1"/>
</dbReference>
<reference evidence="7" key="1">
    <citation type="submission" date="2022-11" db="UniProtKB">
        <authorList>
            <consortium name="WormBaseParasite"/>
        </authorList>
    </citation>
    <scope>IDENTIFICATION</scope>
</reference>
<evidence type="ECO:0000256" key="1">
    <source>
        <dbReference type="ARBA" id="ARBA00022574"/>
    </source>
</evidence>
<dbReference type="AlphaFoldDB" id="A0A915CWJ5"/>